<evidence type="ECO:0000256" key="1">
    <source>
        <dbReference type="ARBA" id="ARBA00004241"/>
    </source>
</evidence>
<dbReference type="RefSeq" id="WP_119910962.1">
    <property type="nucleotide sequence ID" value="NZ_QZCH01000014.1"/>
</dbReference>
<accession>A0A418YE08</accession>
<keyword evidence="6" id="KW-0843">Virulence</keyword>
<keyword evidence="5" id="KW-0653">Protein transport</keyword>
<dbReference type="NCBIfam" id="TIGR02105">
    <property type="entry name" value="III_needle"/>
    <property type="match status" value="1"/>
</dbReference>
<comment type="subcellular location">
    <subcellularLocation>
        <location evidence="1">Cell surface</location>
    </subcellularLocation>
    <subcellularLocation>
        <location evidence="2">Secreted</location>
    </subcellularLocation>
</comment>
<dbReference type="EMBL" id="QZCH01000014">
    <property type="protein sequence ID" value="RJG42761.1"/>
    <property type="molecule type" value="Genomic_DNA"/>
</dbReference>
<dbReference type="GO" id="GO:0030254">
    <property type="term" value="P:protein secretion by the type III secretion system"/>
    <property type="evidence" value="ECO:0007669"/>
    <property type="project" value="InterPro"/>
</dbReference>
<evidence type="ECO:0000256" key="6">
    <source>
        <dbReference type="ARBA" id="ARBA00023026"/>
    </source>
</evidence>
<dbReference type="SUPFAM" id="SSF140129">
    <property type="entry name" value="MxiH-like"/>
    <property type="match status" value="1"/>
</dbReference>
<keyword evidence="9" id="KW-1185">Reference proteome</keyword>
<evidence type="ECO:0000256" key="7">
    <source>
        <dbReference type="ARBA" id="ARBA00035658"/>
    </source>
</evidence>
<comment type="caution">
    <text evidence="8">The sequence shown here is derived from an EMBL/GenBank/DDBJ whole genome shotgun (WGS) entry which is preliminary data.</text>
</comment>
<gene>
    <name evidence="8" type="ORF">D1Z90_11775</name>
</gene>
<dbReference type="AlphaFoldDB" id="A0A418YE08"/>
<dbReference type="Proteomes" id="UP000283255">
    <property type="component" value="Unassembled WGS sequence"/>
</dbReference>
<dbReference type="InterPro" id="IPR011841">
    <property type="entry name" value="T3SS_needle_YscF"/>
</dbReference>
<reference evidence="8 9" key="2">
    <citation type="submission" date="2019-01" db="EMBL/GenBank/DDBJ databases">
        <title>Motilimonas pumilus sp. nov., isolated from the gut of sea cucumber (Apostichopus japonicus).</title>
        <authorList>
            <person name="Wang F.-Q."/>
            <person name="Ren L.-H."/>
            <person name="Lin Y.-W."/>
            <person name="Sun G.-H."/>
            <person name="Du Z.-J."/>
            <person name="Zhao J.-X."/>
            <person name="Liu X.-J."/>
            <person name="Liu L.-J."/>
        </authorList>
    </citation>
    <scope>NUCLEOTIDE SEQUENCE [LARGE SCALE GENOMIC DNA]</scope>
    <source>
        <strain evidence="8 9">PLHSC7-2</strain>
    </source>
</reference>
<dbReference type="InterPro" id="IPR037203">
    <property type="entry name" value="T3SS_needle-like_sf"/>
</dbReference>
<dbReference type="OrthoDB" id="6402055at2"/>
<evidence type="ECO:0000313" key="8">
    <source>
        <dbReference type="EMBL" id="RJG42761.1"/>
    </source>
</evidence>
<evidence type="ECO:0000256" key="3">
    <source>
        <dbReference type="ARBA" id="ARBA00022448"/>
    </source>
</evidence>
<sequence length="88" mass="9490">MAFNAIQHTAITDTTFNLNTASGHLSEVANTSNTTMNTALSELKADPNNPAKLANFQAAMNEWSVVMNLIATVQKAMKDSMSSIVQKM</sequence>
<name>A0A418YE08_9GAMM</name>
<dbReference type="GO" id="GO:0005576">
    <property type="term" value="C:extracellular region"/>
    <property type="evidence" value="ECO:0007669"/>
    <property type="project" value="UniProtKB-SubCell"/>
</dbReference>
<evidence type="ECO:0000256" key="2">
    <source>
        <dbReference type="ARBA" id="ARBA00004613"/>
    </source>
</evidence>
<evidence type="ECO:0000313" key="9">
    <source>
        <dbReference type="Proteomes" id="UP000283255"/>
    </source>
</evidence>
<keyword evidence="3" id="KW-0813">Transport</keyword>
<organism evidence="8 9">
    <name type="scientific">Motilimonas pumila</name>
    <dbReference type="NCBI Taxonomy" id="2303987"/>
    <lineage>
        <taxon>Bacteria</taxon>
        <taxon>Pseudomonadati</taxon>
        <taxon>Pseudomonadota</taxon>
        <taxon>Gammaproteobacteria</taxon>
        <taxon>Alteromonadales</taxon>
        <taxon>Alteromonadales genera incertae sedis</taxon>
        <taxon>Motilimonas</taxon>
    </lineage>
</organism>
<evidence type="ECO:0000256" key="5">
    <source>
        <dbReference type="ARBA" id="ARBA00022927"/>
    </source>
</evidence>
<dbReference type="Gene3D" id="1.20.58.90">
    <property type="match status" value="1"/>
</dbReference>
<dbReference type="GO" id="GO:0030257">
    <property type="term" value="C:type III protein secretion system complex"/>
    <property type="evidence" value="ECO:0007669"/>
    <property type="project" value="InterPro"/>
</dbReference>
<proteinExistence type="inferred from homology"/>
<dbReference type="GO" id="GO:0009986">
    <property type="term" value="C:cell surface"/>
    <property type="evidence" value="ECO:0007669"/>
    <property type="project" value="UniProtKB-SubCell"/>
</dbReference>
<reference evidence="8 9" key="1">
    <citation type="submission" date="2018-09" db="EMBL/GenBank/DDBJ databases">
        <authorList>
            <person name="Wang F."/>
        </authorList>
    </citation>
    <scope>NUCLEOTIDE SEQUENCE [LARGE SCALE GENOMIC DNA]</scope>
    <source>
        <strain evidence="8 9">PLHSC7-2</strain>
    </source>
</reference>
<keyword evidence="4" id="KW-0964">Secreted</keyword>
<dbReference type="InterPro" id="IPR021123">
    <property type="entry name" value="T3SS_needle-like"/>
</dbReference>
<protein>
    <submittedName>
        <fullName evidence="8">EscF/YscF/HrpA family type III secretion system needle major subunit</fullName>
    </submittedName>
</protein>
<comment type="similarity">
    <text evidence="7">Belongs to the SctF family.</text>
</comment>
<dbReference type="Pfam" id="PF09392">
    <property type="entry name" value="T3SS_needle_F"/>
    <property type="match status" value="1"/>
</dbReference>
<evidence type="ECO:0000256" key="4">
    <source>
        <dbReference type="ARBA" id="ARBA00022525"/>
    </source>
</evidence>